<evidence type="ECO:0000256" key="10">
    <source>
        <dbReference type="ARBA" id="ARBA00022844"/>
    </source>
</evidence>
<keyword evidence="15" id="KW-1038">Host endoplasmic reticulum</keyword>
<keyword evidence="17" id="KW-1160">Virus entry into host cell</keyword>
<comment type="similarity">
    <text evidence="4">Belongs to the polyomaviruses capsid protein VP2 family.</text>
</comment>
<keyword evidence="6" id="KW-1163">Viral penetration into host nucleus</keyword>
<dbReference type="Proteomes" id="UP000153654">
    <property type="component" value="Segment"/>
</dbReference>
<evidence type="ECO:0000256" key="5">
    <source>
        <dbReference type="ARBA" id="ARBA00022269"/>
    </source>
</evidence>
<evidence type="ECO:0000256" key="8">
    <source>
        <dbReference type="ARBA" id="ARBA00022562"/>
    </source>
</evidence>
<evidence type="ECO:0000256" key="19">
    <source>
        <dbReference type="ARBA" id="ARBA00034499"/>
    </source>
</evidence>
<dbReference type="GO" id="GO:0042025">
    <property type="term" value="C:host cell nucleus"/>
    <property type="evidence" value="ECO:0007669"/>
    <property type="project" value="UniProtKB-SubCell"/>
</dbReference>
<evidence type="ECO:0000256" key="18">
    <source>
        <dbReference type="ARBA" id="ARBA00031865"/>
    </source>
</evidence>
<keyword evidence="8" id="KW-1048">Host nucleus</keyword>
<dbReference type="InterPro" id="IPR001070">
    <property type="entry name" value="Polyoma_coat_VP2"/>
</dbReference>
<keyword evidence="10" id="KW-0946">Virion</keyword>
<proteinExistence type="inferred from homology"/>
<keyword evidence="7" id="KW-0167">Capsid protein</keyword>
<keyword evidence="9" id="KW-0519">Myristate</keyword>
<evidence type="ECO:0000256" key="12">
    <source>
        <dbReference type="ARBA" id="ARBA00022921"/>
    </source>
</evidence>
<keyword evidence="16" id="KW-0449">Lipoprotein</keyword>
<dbReference type="Pfam" id="PF00761">
    <property type="entry name" value="Polyoma_coat2"/>
    <property type="match status" value="2"/>
</dbReference>
<gene>
    <name evidence="20" type="primary">VP2</name>
</gene>
<accession>J7HC71</accession>
<evidence type="ECO:0000256" key="7">
    <source>
        <dbReference type="ARBA" id="ARBA00022561"/>
    </source>
</evidence>
<evidence type="ECO:0000256" key="9">
    <source>
        <dbReference type="ARBA" id="ARBA00022707"/>
    </source>
</evidence>
<evidence type="ECO:0000256" key="11">
    <source>
        <dbReference type="ARBA" id="ARBA00022870"/>
    </source>
</evidence>
<comment type="subcellular location">
    <subcellularLocation>
        <location evidence="3">Host endoplasmic reticulum membrane</location>
    </subcellularLocation>
    <subcellularLocation>
        <location evidence="1">Host nucleus</location>
    </subcellularLocation>
    <subcellularLocation>
        <location evidence="2">Virion</location>
    </subcellularLocation>
</comment>
<keyword evidence="13" id="KW-0238">DNA-binding</keyword>
<keyword evidence="21" id="KW-1185">Reference proteome</keyword>
<evidence type="ECO:0000256" key="16">
    <source>
        <dbReference type="ARBA" id="ARBA00023288"/>
    </source>
</evidence>
<name>J7HC71_9POLY</name>
<dbReference type="GO" id="GO:0075732">
    <property type="term" value="P:viral penetration into host nucleus"/>
    <property type="evidence" value="ECO:0007669"/>
    <property type="project" value="UniProtKB-KW"/>
</dbReference>
<evidence type="ECO:0000256" key="15">
    <source>
        <dbReference type="ARBA" id="ARBA00023184"/>
    </source>
</evidence>
<evidence type="ECO:0000256" key="13">
    <source>
        <dbReference type="ARBA" id="ARBA00023125"/>
    </source>
</evidence>
<keyword evidence="14" id="KW-0472">Membrane</keyword>
<dbReference type="GO" id="GO:0019028">
    <property type="term" value="C:viral capsid"/>
    <property type="evidence" value="ECO:0007669"/>
    <property type="project" value="UniProtKB-KW"/>
</dbReference>
<dbReference type="GO" id="GO:0044167">
    <property type="term" value="C:host cell endoplasmic reticulum membrane"/>
    <property type="evidence" value="ECO:0007669"/>
    <property type="project" value="UniProtKB-SubCell"/>
</dbReference>
<keyword evidence="12" id="KW-0426">Late protein</keyword>
<dbReference type="EMBL" id="JQ958887">
    <property type="protein sequence ID" value="AFP94185.1"/>
    <property type="molecule type" value="Genomic_DNA"/>
</dbReference>
<reference evidence="20 21" key="1">
    <citation type="journal article" date="2012" name="J. Gen. Virol.">
        <title>Novel polyomaviruses in South American bats and their relationship to other members of the family Polyomaviridae.</title>
        <authorList>
            <person name="Fagrouch Z."/>
            <person name="Sarwari R."/>
            <person name="Lavergne A."/>
            <person name="Delaval M."/>
            <person name="de Thoisy B."/>
            <person name="Lacoste V."/>
            <person name="Verschoor E.J."/>
        </authorList>
    </citation>
    <scope>NUCLEOTIDE SEQUENCE [LARGE SCALE GENOMIC DNA]</scope>
    <source>
        <strain evidence="20">R104</strain>
    </source>
</reference>
<organism evidence="20 21">
    <name type="scientific">bat polyomavirus 2c</name>
    <dbReference type="NCBI Taxonomy" id="2758133"/>
    <lineage>
        <taxon>Viruses</taxon>
        <taxon>Monodnaviria</taxon>
        <taxon>Shotokuvirae</taxon>
        <taxon>Cossaviricota</taxon>
        <taxon>Papovaviricetes</taxon>
        <taxon>Sepolyvirales</taxon>
        <taxon>Polyomaviridae</taxon>
        <taxon>Betapolyomavirus</taxon>
        <taxon>Betapolyomavirus arplanirostris</taxon>
    </lineage>
</organism>
<comment type="subunit">
    <text evidence="19">Forms homooligomers, and heterooligomers with VP3 in the endoplasmic reticulum membrane. Interacts (via D1 domain) with VP1.</text>
</comment>
<protein>
    <recommendedName>
        <fullName evidence="5">Minor capsid protein VP2</fullName>
    </recommendedName>
    <alternativeName>
        <fullName evidence="18">Minor structural protein VP2</fullName>
    </alternativeName>
</protein>
<evidence type="ECO:0000256" key="6">
    <source>
        <dbReference type="ARBA" id="ARBA00022524"/>
    </source>
</evidence>
<dbReference type="GO" id="GO:0046718">
    <property type="term" value="P:symbiont entry into host cell"/>
    <property type="evidence" value="ECO:0007669"/>
    <property type="project" value="UniProtKB-KW"/>
</dbReference>
<evidence type="ECO:0000313" key="21">
    <source>
        <dbReference type="Proteomes" id="UP000153654"/>
    </source>
</evidence>
<evidence type="ECO:0000256" key="4">
    <source>
        <dbReference type="ARBA" id="ARBA00006444"/>
    </source>
</evidence>
<evidence type="ECO:0000256" key="14">
    <source>
        <dbReference type="ARBA" id="ARBA00023136"/>
    </source>
</evidence>
<keyword evidence="11" id="KW-1043">Host membrane</keyword>
<dbReference type="GO" id="GO:0005198">
    <property type="term" value="F:structural molecule activity"/>
    <property type="evidence" value="ECO:0007669"/>
    <property type="project" value="InterPro"/>
</dbReference>
<evidence type="ECO:0000256" key="2">
    <source>
        <dbReference type="ARBA" id="ARBA00004328"/>
    </source>
</evidence>
<evidence type="ECO:0000256" key="1">
    <source>
        <dbReference type="ARBA" id="ARBA00004147"/>
    </source>
</evidence>
<dbReference type="GO" id="GO:0003677">
    <property type="term" value="F:DNA binding"/>
    <property type="evidence" value="ECO:0007669"/>
    <property type="project" value="UniProtKB-KW"/>
</dbReference>
<dbReference type="GO" id="GO:0043657">
    <property type="term" value="C:host cell"/>
    <property type="evidence" value="ECO:0007669"/>
    <property type="project" value="GOC"/>
</dbReference>
<evidence type="ECO:0000313" key="20">
    <source>
        <dbReference type="EMBL" id="AFP94185.1"/>
    </source>
</evidence>
<evidence type="ECO:0000256" key="3">
    <source>
        <dbReference type="ARBA" id="ARBA00004625"/>
    </source>
</evidence>
<evidence type="ECO:0000256" key="17">
    <source>
        <dbReference type="ARBA" id="ARBA00023296"/>
    </source>
</evidence>
<sequence>MGAFLTLILNLGEIAAELSATTGLTLETLLSGEALAALEAEVASVMTIQGITGIEALTQLGFTAEQFANMSLVASLVQEGVSYGLVFQTLSGVSALVGAGIKYGQEQVSTVNRNRRAFFHGQHDILSQALLSFRLDPLNWGDSIITALANEPIKANDGLKNLILNSRWVIASESSSDSASGNLVNFYPPTGGTNQQSTPDWMLPLILGLSGDRTPELSYLQNAIKKKTH</sequence>